<dbReference type="InterPro" id="IPR037364">
    <property type="entry name" value="Sec23"/>
</dbReference>
<evidence type="ECO:0000256" key="1">
    <source>
        <dbReference type="RuleBase" id="RU365030"/>
    </source>
</evidence>
<dbReference type="PANTHER" id="PTHR11141">
    <property type="entry name" value="PROTEIN TRANSPORT PROTEIN SEC23"/>
    <property type="match status" value="1"/>
</dbReference>
<feature type="non-terminal residue" evidence="3">
    <location>
        <position position="51"/>
    </location>
</feature>
<feature type="domain" description="Zinc finger Sec23/Sec24-type" evidence="2">
    <location>
        <begin position="1"/>
        <end position="24"/>
    </location>
</feature>
<evidence type="ECO:0000313" key="3">
    <source>
        <dbReference type="EMBL" id="KNC71127.1"/>
    </source>
</evidence>
<keyword evidence="1" id="KW-0472">Membrane</keyword>
<keyword evidence="4" id="KW-1185">Reference proteome</keyword>
<name>A0A0L0F361_9EUKA</name>
<keyword evidence="1" id="KW-0813">Transport</keyword>
<dbReference type="eggNOG" id="KOG1986">
    <property type="taxonomic scope" value="Eukaryota"/>
</dbReference>
<dbReference type="GO" id="GO:0008270">
    <property type="term" value="F:zinc ion binding"/>
    <property type="evidence" value="ECO:0007669"/>
    <property type="project" value="InterPro"/>
</dbReference>
<keyword evidence="1" id="KW-0862">Zinc</keyword>
<dbReference type="InterPro" id="IPR036174">
    <property type="entry name" value="Znf_Sec23_Sec24_sf"/>
</dbReference>
<dbReference type="Pfam" id="PF04810">
    <property type="entry name" value="zf-Sec23_Sec24"/>
    <property type="match status" value="1"/>
</dbReference>
<dbReference type="GeneID" id="25916840"/>
<dbReference type="GO" id="GO:0070971">
    <property type="term" value="C:endoplasmic reticulum exit site"/>
    <property type="evidence" value="ECO:0007669"/>
    <property type="project" value="TreeGrafter"/>
</dbReference>
<protein>
    <recommendedName>
        <fullName evidence="1">Protein transport protein SEC23</fullName>
    </recommendedName>
</protein>
<keyword evidence="1" id="KW-0653">Protein transport</keyword>
<dbReference type="Proteomes" id="UP000054560">
    <property type="component" value="Unassembled WGS sequence"/>
</dbReference>
<gene>
    <name evidence="3" type="ORF">SARC_16336</name>
</gene>
<comment type="subcellular location">
    <subcellularLocation>
        <location evidence="1">Cytoplasmic vesicle</location>
        <location evidence="1">COPII-coated vesicle membrane</location>
        <topology evidence="1">Peripheral membrane protein</topology>
        <orientation evidence="1">Cytoplasmic side</orientation>
    </subcellularLocation>
    <subcellularLocation>
        <location evidence="1">Endoplasmic reticulum membrane</location>
        <topology evidence="1">Peripheral membrane protein</topology>
        <orientation evidence="1">Cytoplasmic side</orientation>
    </subcellularLocation>
</comment>
<dbReference type="STRING" id="667725.A0A0L0F361"/>
<dbReference type="OrthoDB" id="10256289at2759"/>
<keyword evidence="1" id="KW-0931">ER-Golgi transport</keyword>
<dbReference type="GO" id="GO:0005789">
    <property type="term" value="C:endoplasmic reticulum membrane"/>
    <property type="evidence" value="ECO:0007669"/>
    <property type="project" value="UniProtKB-SubCell"/>
</dbReference>
<sequence length="51" mass="5901">QVDFMQKAWICPFCVSRNQFPPHYAGMTETNLPIELIPQFSTVEYTLPSHS</sequence>
<comment type="function">
    <text evidence="1">Component of the coat protein complex II (COPII) which promotes the formation of transport vesicles from the endoplasmic reticulum (ER). The coat has two main functions, the physical deformation of the endoplasmic reticulum membrane into vesicles and the selection of cargo molecules.</text>
</comment>
<reference evidence="3 4" key="1">
    <citation type="submission" date="2011-02" db="EMBL/GenBank/DDBJ databases">
        <title>The Genome Sequence of Sphaeroforma arctica JP610.</title>
        <authorList>
            <consortium name="The Broad Institute Genome Sequencing Platform"/>
            <person name="Russ C."/>
            <person name="Cuomo C."/>
            <person name="Young S.K."/>
            <person name="Zeng Q."/>
            <person name="Gargeya S."/>
            <person name="Alvarado L."/>
            <person name="Berlin A."/>
            <person name="Chapman S.B."/>
            <person name="Chen Z."/>
            <person name="Freedman E."/>
            <person name="Gellesch M."/>
            <person name="Goldberg J."/>
            <person name="Griggs A."/>
            <person name="Gujja S."/>
            <person name="Heilman E."/>
            <person name="Heiman D."/>
            <person name="Howarth C."/>
            <person name="Mehta T."/>
            <person name="Neiman D."/>
            <person name="Pearson M."/>
            <person name="Roberts A."/>
            <person name="Saif S."/>
            <person name="Shea T."/>
            <person name="Shenoy N."/>
            <person name="Sisk P."/>
            <person name="Stolte C."/>
            <person name="Sykes S."/>
            <person name="White J."/>
            <person name="Yandava C."/>
            <person name="Burger G."/>
            <person name="Gray M.W."/>
            <person name="Holland P.W.H."/>
            <person name="King N."/>
            <person name="Lang F.B.F."/>
            <person name="Roger A.J."/>
            <person name="Ruiz-Trillo I."/>
            <person name="Haas B."/>
            <person name="Nusbaum C."/>
            <person name="Birren B."/>
        </authorList>
    </citation>
    <scope>NUCLEOTIDE SEQUENCE [LARGE SCALE GENOMIC DNA]</scope>
    <source>
        <strain evidence="3 4">JP610</strain>
    </source>
</reference>
<evidence type="ECO:0000259" key="2">
    <source>
        <dbReference type="Pfam" id="PF04810"/>
    </source>
</evidence>
<keyword evidence="1" id="KW-0963">Cytoplasm</keyword>
<dbReference type="AlphaFoldDB" id="A0A0L0F361"/>
<dbReference type="PANTHER" id="PTHR11141:SF0">
    <property type="entry name" value="PROTEIN TRANSPORT PROTEIN SEC23"/>
    <property type="match status" value="1"/>
</dbReference>
<dbReference type="GO" id="GO:0090110">
    <property type="term" value="P:COPII-coated vesicle cargo loading"/>
    <property type="evidence" value="ECO:0007669"/>
    <property type="project" value="TreeGrafter"/>
</dbReference>
<proteinExistence type="inferred from homology"/>
<organism evidence="3 4">
    <name type="scientific">Sphaeroforma arctica JP610</name>
    <dbReference type="NCBI Taxonomy" id="667725"/>
    <lineage>
        <taxon>Eukaryota</taxon>
        <taxon>Ichthyosporea</taxon>
        <taxon>Ichthyophonida</taxon>
        <taxon>Sphaeroforma</taxon>
    </lineage>
</organism>
<feature type="non-terminal residue" evidence="3">
    <location>
        <position position="1"/>
    </location>
</feature>
<dbReference type="GO" id="GO:0030127">
    <property type="term" value="C:COPII vesicle coat"/>
    <property type="evidence" value="ECO:0007669"/>
    <property type="project" value="InterPro"/>
</dbReference>
<keyword evidence="1" id="KW-0479">Metal-binding</keyword>
<keyword evidence="1" id="KW-0256">Endoplasmic reticulum</keyword>
<comment type="similarity">
    <text evidence="1">Belongs to the SEC23/SEC24 family. SEC23 subfamily.</text>
</comment>
<dbReference type="SUPFAM" id="SSF82919">
    <property type="entry name" value="Zn-finger domain of Sec23/24"/>
    <property type="match status" value="1"/>
</dbReference>
<evidence type="ECO:0000313" key="4">
    <source>
        <dbReference type="Proteomes" id="UP000054560"/>
    </source>
</evidence>
<keyword evidence="1" id="KW-0968">Cytoplasmic vesicle</keyword>
<dbReference type="InterPro" id="IPR006895">
    <property type="entry name" value="Znf_Sec23_Sec24"/>
</dbReference>
<accession>A0A0L0F361</accession>
<dbReference type="GO" id="GO:0005096">
    <property type="term" value="F:GTPase activator activity"/>
    <property type="evidence" value="ECO:0007669"/>
    <property type="project" value="TreeGrafter"/>
</dbReference>
<dbReference type="GO" id="GO:0006886">
    <property type="term" value="P:intracellular protein transport"/>
    <property type="evidence" value="ECO:0007669"/>
    <property type="project" value="InterPro"/>
</dbReference>
<dbReference type="RefSeq" id="XP_014145029.1">
    <property type="nucleotide sequence ID" value="XM_014289554.1"/>
</dbReference>
<dbReference type="Gene3D" id="2.30.30.380">
    <property type="entry name" value="Zn-finger domain of Sec23/24"/>
    <property type="match status" value="1"/>
</dbReference>
<dbReference type="EMBL" id="KQ249445">
    <property type="protein sequence ID" value="KNC71127.1"/>
    <property type="molecule type" value="Genomic_DNA"/>
</dbReference>